<evidence type="ECO:0000313" key="13">
    <source>
        <dbReference type="Proteomes" id="UP001165080"/>
    </source>
</evidence>
<evidence type="ECO:0000256" key="10">
    <source>
        <dbReference type="SAM" id="Phobius"/>
    </source>
</evidence>
<feature type="transmembrane region" description="Helical" evidence="10">
    <location>
        <begin position="187"/>
        <end position="209"/>
    </location>
</feature>
<keyword evidence="7 10" id="KW-0472">Membrane</keyword>
<feature type="compositionally biased region" description="Low complexity" evidence="9">
    <location>
        <begin position="765"/>
        <end position="783"/>
    </location>
</feature>
<organism evidence="12 13">
    <name type="scientific">Pleodorina starrii</name>
    <dbReference type="NCBI Taxonomy" id="330485"/>
    <lineage>
        <taxon>Eukaryota</taxon>
        <taxon>Viridiplantae</taxon>
        <taxon>Chlorophyta</taxon>
        <taxon>core chlorophytes</taxon>
        <taxon>Chlorophyceae</taxon>
        <taxon>CS clade</taxon>
        <taxon>Chlamydomonadales</taxon>
        <taxon>Volvocaceae</taxon>
        <taxon>Pleodorina</taxon>
    </lineage>
</organism>
<feature type="domain" description="J" evidence="11">
    <location>
        <begin position="94"/>
        <end position="159"/>
    </location>
</feature>
<feature type="compositionally biased region" description="Low complexity" evidence="9">
    <location>
        <begin position="709"/>
        <end position="726"/>
    </location>
</feature>
<comment type="subcellular location">
    <subcellularLocation>
        <location evidence="1">Endoplasmic reticulum membrane</location>
        <topology evidence="1">Multi-pass membrane protein</topology>
    </subcellularLocation>
</comment>
<dbReference type="GO" id="GO:0006614">
    <property type="term" value="P:SRP-dependent cotranslational protein targeting to membrane"/>
    <property type="evidence" value="ECO:0007669"/>
    <property type="project" value="TreeGrafter"/>
</dbReference>
<evidence type="ECO:0000259" key="11">
    <source>
        <dbReference type="PROSITE" id="PS50076"/>
    </source>
</evidence>
<dbReference type="SMART" id="SM00973">
    <property type="entry name" value="Sec63"/>
    <property type="match status" value="1"/>
</dbReference>
<dbReference type="AlphaFoldDB" id="A0A9W6BD20"/>
<dbReference type="SUPFAM" id="SSF81296">
    <property type="entry name" value="E set domains"/>
    <property type="match status" value="1"/>
</dbReference>
<dbReference type="InterPro" id="IPR004179">
    <property type="entry name" value="Sec63-dom"/>
</dbReference>
<name>A0A9W6BD20_9CHLO</name>
<proteinExistence type="predicted"/>
<dbReference type="GO" id="GO:0003723">
    <property type="term" value="F:RNA binding"/>
    <property type="evidence" value="ECO:0007669"/>
    <property type="project" value="TreeGrafter"/>
</dbReference>
<feature type="transmembrane region" description="Helical" evidence="10">
    <location>
        <begin position="9"/>
        <end position="29"/>
    </location>
</feature>
<gene>
    <name evidence="12" type="primary">PLEST010703</name>
    <name evidence="12" type="ORF">PLESTB_000321800</name>
</gene>
<dbReference type="InterPro" id="IPR036869">
    <property type="entry name" value="J_dom_sf"/>
</dbReference>
<keyword evidence="4" id="KW-0256">Endoplasmic reticulum</keyword>
<feature type="compositionally biased region" description="Basic and acidic residues" evidence="9">
    <location>
        <begin position="568"/>
        <end position="578"/>
    </location>
</feature>
<sequence>MTEHTGSTSLFAIFALSLYSLFLFPYTIYRVSCAGSEEAVVQPYLQGKQKKGSVSRVLRKLFNKSNLILIALWLLWAVLLWYVNITSKDLKPFDPFEILGLDRGASTAEIKKAYRQMSLLYHPDKNPDPRAHAYFAEYITKAYQALTDEVSRKNYELHGHPDGPQAMNVGVALPTWLFTKDSKVAPLMLLGLVGFGILLPLGVVSWYMLNSNRYSGPNGVMQETLSFYYASKYSVKEAQSLVRIPETLVCAMEFITLPTPSEQSAGLEELRKLVLRNNPDLKDKNTFWKRKASVLKAHMLLLAHLDREHDNIPPPLQIDLRFVLTKSPLLLDEMIKIAIMPRPPAGYGWMTPAVAIVEMMQCVAQALSVSDRKPAAGASAKAAASADGMAALLQLPHFNSEVLKKLKKRRVQTIKDLQELPRAELGEALCSAGLGEAMAEEVATFLATLPLVHCRAECEVTGEDEIMEHDVVKCRVQLLVTRPSHNTPGFEQQAPTRGSSKAIRAFTPNNPIPKDENWHLLLVDPGSNAVLSWNRVSLVEAEAVGFSRPELVEEWERQGEAAPGGPGGDKKDAADRARSRALATADKFISRYSNGARPGPATRAGAKGGAAADGEANGGADAEAETGQVVELLFQAPRAGKHELQLLIMSDSYVGCDRTIPLRMRVVPLTRAVQEGRDAKSQAKAKEWANSSDEEDNEEGEGRRRRKGGAAAAGDGASDAGSAAGEGDSDEGEEDVNSDDYDSEETGELESGPEDEEDEEDDGGKALPAAKGAAKVAVAVANGTGTGNGKVVAEEVEDDEEEEDEESEGDE</sequence>
<dbReference type="Gene3D" id="1.10.3380.10">
    <property type="entry name" value="Sec63 N-terminal domain-like domain"/>
    <property type="match status" value="1"/>
</dbReference>
<dbReference type="GO" id="GO:0008320">
    <property type="term" value="F:protein transmembrane transporter activity"/>
    <property type="evidence" value="ECO:0007669"/>
    <property type="project" value="TreeGrafter"/>
</dbReference>
<feature type="region of interest" description="Disordered" evidence="9">
    <location>
        <begin position="555"/>
        <end position="622"/>
    </location>
</feature>
<dbReference type="Pfam" id="PF00226">
    <property type="entry name" value="DnaJ"/>
    <property type="match status" value="1"/>
</dbReference>
<dbReference type="GO" id="GO:0031207">
    <property type="term" value="C:Sec62/Sec63 complex"/>
    <property type="evidence" value="ECO:0007669"/>
    <property type="project" value="TreeGrafter"/>
</dbReference>
<protein>
    <recommendedName>
        <fullName evidence="11">J domain-containing protein</fullName>
    </recommendedName>
</protein>
<evidence type="ECO:0000256" key="5">
    <source>
        <dbReference type="ARBA" id="ARBA00022927"/>
    </source>
</evidence>
<dbReference type="Proteomes" id="UP001165080">
    <property type="component" value="Unassembled WGS sequence"/>
</dbReference>
<dbReference type="GO" id="GO:0006620">
    <property type="term" value="P:post-translational protein targeting to endoplasmic reticulum membrane"/>
    <property type="evidence" value="ECO:0007669"/>
    <property type="project" value="TreeGrafter"/>
</dbReference>
<feature type="compositionally biased region" description="Acidic residues" evidence="9">
    <location>
        <begin position="794"/>
        <end position="811"/>
    </location>
</feature>
<dbReference type="InterPro" id="IPR035892">
    <property type="entry name" value="C2_domain_sf"/>
</dbReference>
<dbReference type="Gene3D" id="1.10.150.20">
    <property type="entry name" value="5' to 3' exonuclease, C-terminal subdomain"/>
    <property type="match status" value="1"/>
</dbReference>
<dbReference type="CDD" id="cd06257">
    <property type="entry name" value="DnaJ"/>
    <property type="match status" value="1"/>
</dbReference>
<dbReference type="Pfam" id="PF02889">
    <property type="entry name" value="Sec63"/>
    <property type="match status" value="1"/>
</dbReference>
<dbReference type="Gene3D" id="1.10.287.110">
    <property type="entry name" value="DnaJ domain"/>
    <property type="match status" value="1"/>
</dbReference>
<feature type="compositionally biased region" description="Acidic residues" evidence="9">
    <location>
        <begin position="727"/>
        <end position="762"/>
    </location>
</feature>
<dbReference type="InterPro" id="IPR014756">
    <property type="entry name" value="Ig_E-set"/>
</dbReference>
<dbReference type="EMBL" id="BRXU01000003">
    <property type="protein sequence ID" value="GLC49907.1"/>
    <property type="molecule type" value="Genomic_DNA"/>
</dbReference>
<dbReference type="PANTHER" id="PTHR24075">
    <property type="entry name" value="SEC63 DOMAIN-CONTAINING"/>
    <property type="match status" value="1"/>
</dbReference>
<accession>A0A9W6BD20</accession>
<keyword evidence="8" id="KW-0143">Chaperone</keyword>
<evidence type="ECO:0000256" key="9">
    <source>
        <dbReference type="SAM" id="MobiDB-lite"/>
    </source>
</evidence>
<dbReference type="FunFam" id="1.10.287.110:FF:000038">
    <property type="entry name" value="DnaJ protein ERDJ2A"/>
    <property type="match status" value="1"/>
</dbReference>
<evidence type="ECO:0000313" key="12">
    <source>
        <dbReference type="EMBL" id="GLC49907.1"/>
    </source>
</evidence>
<dbReference type="PROSITE" id="PS50076">
    <property type="entry name" value="DNAJ_2"/>
    <property type="match status" value="1"/>
</dbReference>
<evidence type="ECO:0000256" key="6">
    <source>
        <dbReference type="ARBA" id="ARBA00022989"/>
    </source>
</evidence>
<evidence type="ECO:0000256" key="2">
    <source>
        <dbReference type="ARBA" id="ARBA00022448"/>
    </source>
</evidence>
<dbReference type="InterPro" id="IPR001623">
    <property type="entry name" value="DnaJ_domain"/>
</dbReference>
<keyword evidence="13" id="KW-1185">Reference proteome</keyword>
<keyword evidence="6 10" id="KW-1133">Transmembrane helix</keyword>
<dbReference type="SUPFAM" id="SSF46565">
    <property type="entry name" value="Chaperone J-domain"/>
    <property type="match status" value="1"/>
</dbReference>
<evidence type="ECO:0000256" key="4">
    <source>
        <dbReference type="ARBA" id="ARBA00022824"/>
    </source>
</evidence>
<dbReference type="SMART" id="SM00271">
    <property type="entry name" value="DnaJ"/>
    <property type="match status" value="1"/>
</dbReference>
<evidence type="ECO:0000256" key="7">
    <source>
        <dbReference type="ARBA" id="ARBA00023136"/>
    </source>
</evidence>
<evidence type="ECO:0000256" key="3">
    <source>
        <dbReference type="ARBA" id="ARBA00022692"/>
    </source>
</evidence>
<evidence type="ECO:0000256" key="1">
    <source>
        <dbReference type="ARBA" id="ARBA00004477"/>
    </source>
</evidence>
<comment type="caution">
    <text evidence="12">The sequence shown here is derived from an EMBL/GenBank/DDBJ whole genome shotgun (WGS) entry which is preliminary data.</text>
</comment>
<dbReference type="PANTHER" id="PTHR24075:SF0">
    <property type="entry name" value="TRANSLOCATION PROTEIN SEC63 HOMOLOG"/>
    <property type="match status" value="1"/>
</dbReference>
<dbReference type="PRINTS" id="PR00625">
    <property type="entry name" value="JDOMAIN"/>
</dbReference>
<reference evidence="12 13" key="1">
    <citation type="journal article" date="2023" name="Commun. Biol.">
        <title>Reorganization of the ancestral sex-determining regions during the evolution of trioecy in Pleodorina starrii.</title>
        <authorList>
            <person name="Takahashi K."/>
            <person name="Suzuki S."/>
            <person name="Kawai-Toyooka H."/>
            <person name="Yamamoto K."/>
            <person name="Hamaji T."/>
            <person name="Ootsuki R."/>
            <person name="Yamaguchi H."/>
            <person name="Kawachi M."/>
            <person name="Higashiyama T."/>
            <person name="Nozaki H."/>
        </authorList>
    </citation>
    <scope>NUCLEOTIDE SEQUENCE [LARGE SCALE GENOMIC DNA]</scope>
    <source>
        <strain evidence="12 13">NIES-4479</strain>
    </source>
</reference>
<feature type="transmembrane region" description="Helical" evidence="10">
    <location>
        <begin position="65"/>
        <end position="83"/>
    </location>
</feature>
<dbReference type="Gene3D" id="2.60.40.150">
    <property type="entry name" value="C2 domain"/>
    <property type="match status" value="1"/>
</dbReference>
<evidence type="ECO:0000256" key="8">
    <source>
        <dbReference type="ARBA" id="ARBA00023186"/>
    </source>
</evidence>
<keyword evidence="3 10" id="KW-0812">Transmembrane</keyword>
<feature type="compositionally biased region" description="Low complexity" evidence="9">
    <location>
        <begin position="594"/>
        <end position="622"/>
    </location>
</feature>
<feature type="region of interest" description="Disordered" evidence="9">
    <location>
        <begin position="675"/>
        <end position="811"/>
    </location>
</feature>
<dbReference type="SUPFAM" id="SSF158702">
    <property type="entry name" value="Sec63 N-terminal domain-like"/>
    <property type="match status" value="1"/>
</dbReference>
<feature type="compositionally biased region" description="Basic and acidic residues" evidence="9">
    <location>
        <begin position="675"/>
        <end position="687"/>
    </location>
</feature>
<keyword evidence="2" id="KW-0813">Transport</keyword>
<keyword evidence="5" id="KW-0653">Protein transport</keyword>